<dbReference type="OrthoDB" id="9798929at2"/>
<keyword evidence="6" id="KW-1185">Reference proteome</keyword>
<dbReference type="PANTHER" id="PTHR30408:SF13">
    <property type="entry name" value="TYPE I RESTRICTION ENZYME HINDI SPECIFICITY SUBUNIT"/>
    <property type="match status" value="1"/>
</dbReference>
<evidence type="ECO:0000313" key="5">
    <source>
        <dbReference type="EMBL" id="SET39426.1"/>
    </source>
</evidence>
<sequence length="405" mass="43795">MTIRDEFVTAGDVGIFRGGSGFPTRFQGGKSGKLPFFKVSDMNSPGNELFIARANNYISESQRKVIGAVLVPKHAIVFAKVGAAVFLERKRILPQASCIDNNMAAFVVDRSRLDVRFAHYLLSAFKMSSLVATTALPSLNGGQLRAIPLWVPKDLDEQRRVAEALADADDLTSTLRRLIAKKQKIKQGMMQQLLTGRTRLPGFSEEWVDSSVGSLARVMGGGTPSTRVSSFWGGEIPWFTPAEIRAGGSGLVSLSERTITPDGLAHSAASLLPVGTVLVTSRASIGNCAVAAVPVTTNQGFTSMAPKDQRSTWFLYYWTQQNRSELELRAAGSTFLEISASKVAAIPLLRPGLDEQAAIGAVIRDADLELDMLADRLIKAREIKTGMMQQLLTGRTRLPVEAAGE</sequence>
<protein>
    <submittedName>
        <fullName evidence="5">Type I restriction enzyme, S subunit</fullName>
    </submittedName>
</protein>
<dbReference type="SUPFAM" id="SSF116734">
    <property type="entry name" value="DNA methylase specificity domain"/>
    <property type="match status" value="2"/>
</dbReference>
<dbReference type="InterPro" id="IPR000055">
    <property type="entry name" value="Restrct_endonuc_typeI_TRD"/>
</dbReference>
<reference evidence="6" key="1">
    <citation type="submission" date="2016-10" db="EMBL/GenBank/DDBJ databases">
        <authorList>
            <person name="Varghese N."/>
            <person name="Submissions S."/>
        </authorList>
    </citation>
    <scope>NUCLEOTIDE SEQUENCE [LARGE SCALE GENOMIC DNA]</scope>
    <source>
        <strain evidence="6">DSM 44209</strain>
    </source>
</reference>
<dbReference type="CDD" id="cd17273">
    <property type="entry name" value="RMtype1_S_EcoJA69PI-TRD1-CR1_like"/>
    <property type="match status" value="1"/>
</dbReference>
<dbReference type="Gene3D" id="1.10.287.1120">
    <property type="entry name" value="Bipartite methylase S protein"/>
    <property type="match status" value="1"/>
</dbReference>
<feature type="domain" description="Type I restriction modification DNA specificity" evidence="4">
    <location>
        <begin position="205"/>
        <end position="368"/>
    </location>
</feature>
<evidence type="ECO:0000259" key="4">
    <source>
        <dbReference type="Pfam" id="PF01420"/>
    </source>
</evidence>
<feature type="domain" description="Type I restriction modification DNA specificity" evidence="4">
    <location>
        <begin position="6"/>
        <end position="185"/>
    </location>
</feature>
<dbReference type="InterPro" id="IPR052021">
    <property type="entry name" value="Type-I_RS_S_subunit"/>
</dbReference>
<dbReference type="InterPro" id="IPR044946">
    <property type="entry name" value="Restrct_endonuc_typeI_TRD_sf"/>
</dbReference>
<dbReference type="GO" id="GO:0009307">
    <property type="term" value="P:DNA restriction-modification system"/>
    <property type="evidence" value="ECO:0007669"/>
    <property type="project" value="UniProtKB-KW"/>
</dbReference>
<name>A0A1I0E462_9ACTN</name>
<dbReference type="AlphaFoldDB" id="A0A1I0E462"/>
<dbReference type="RefSeq" id="WP_091443924.1">
    <property type="nucleotide sequence ID" value="NZ_FOIE01000004.1"/>
</dbReference>
<dbReference type="GO" id="GO:0003677">
    <property type="term" value="F:DNA binding"/>
    <property type="evidence" value="ECO:0007669"/>
    <property type="project" value="UniProtKB-KW"/>
</dbReference>
<evidence type="ECO:0000256" key="3">
    <source>
        <dbReference type="ARBA" id="ARBA00023125"/>
    </source>
</evidence>
<dbReference type="EMBL" id="FOIE01000004">
    <property type="protein sequence ID" value="SET39426.1"/>
    <property type="molecule type" value="Genomic_DNA"/>
</dbReference>
<dbReference type="Proteomes" id="UP000198507">
    <property type="component" value="Unassembled WGS sequence"/>
</dbReference>
<accession>A0A1I0E462</accession>
<dbReference type="Gene3D" id="3.90.220.20">
    <property type="entry name" value="DNA methylase specificity domains"/>
    <property type="match status" value="2"/>
</dbReference>
<organism evidence="5 6">
    <name type="scientific">Geodermatophilus poikilotrophus</name>
    <dbReference type="NCBI Taxonomy" id="1333667"/>
    <lineage>
        <taxon>Bacteria</taxon>
        <taxon>Bacillati</taxon>
        <taxon>Actinomycetota</taxon>
        <taxon>Actinomycetes</taxon>
        <taxon>Geodermatophilales</taxon>
        <taxon>Geodermatophilaceae</taxon>
        <taxon>Geodermatophilus</taxon>
    </lineage>
</organism>
<evidence type="ECO:0000313" key="6">
    <source>
        <dbReference type="Proteomes" id="UP000198507"/>
    </source>
</evidence>
<evidence type="ECO:0000256" key="2">
    <source>
        <dbReference type="ARBA" id="ARBA00022747"/>
    </source>
</evidence>
<gene>
    <name evidence="5" type="ORF">SAMN04488546_2316</name>
</gene>
<comment type="similarity">
    <text evidence="1">Belongs to the type-I restriction system S methylase family.</text>
</comment>
<keyword evidence="2" id="KW-0680">Restriction system</keyword>
<proteinExistence type="inferred from homology"/>
<evidence type="ECO:0000256" key="1">
    <source>
        <dbReference type="ARBA" id="ARBA00010923"/>
    </source>
</evidence>
<dbReference type="PANTHER" id="PTHR30408">
    <property type="entry name" value="TYPE-1 RESTRICTION ENZYME ECOKI SPECIFICITY PROTEIN"/>
    <property type="match status" value="1"/>
</dbReference>
<dbReference type="Pfam" id="PF01420">
    <property type="entry name" value="Methylase_S"/>
    <property type="match status" value="2"/>
</dbReference>
<keyword evidence="3" id="KW-0238">DNA-binding</keyword>